<dbReference type="VEuPathDB" id="FungiDB:H257_04484"/>
<dbReference type="EMBL" id="VJMI01010289">
    <property type="protein sequence ID" value="KAF0756268.1"/>
    <property type="molecule type" value="Genomic_DNA"/>
</dbReference>
<organism evidence="1 2">
    <name type="scientific">Aphanomyces astaci</name>
    <name type="common">Crayfish plague agent</name>
    <dbReference type="NCBI Taxonomy" id="112090"/>
    <lineage>
        <taxon>Eukaryota</taxon>
        <taxon>Sar</taxon>
        <taxon>Stramenopiles</taxon>
        <taxon>Oomycota</taxon>
        <taxon>Saprolegniomycetes</taxon>
        <taxon>Saprolegniales</taxon>
        <taxon>Verrucalvaceae</taxon>
        <taxon>Aphanomyces</taxon>
    </lineage>
</organism>
<comment type="caution">
    <text evidence="1">The sequence shown here is derived from an EMBL/GenBank/DDBJ whole genome shotgun (WGS) entry which is preliminary data.</text>
</comment>
<gene>
    <name evidence="1" type="ORF">AaE_004706</name>
</gene>
<dbReference type="Proteomes" id="UP000469452">
    <property type="component" value="Unassembled WGS sequence"/>
</dbReference>
<name>A0A6A5AN97_APHAT</name>
<protein>
    <submittedName>
        <fullName evidence="1">Uncharacterized protein</fullName>
    </submittedName>
</protein>
<dbReference type="AlphaFoldDB" id="A0A6A5AN97"/>
<accession>A0A6A5AN97</accession>
<proteinExistence type="predicted"/>
<evidence type="ECO:0000313" key="2">
    <source>
        <dbReference type="Proteomes" id="UP000469452"/>
    </source>
</evidence>
<reference evidence="1 2" key="1">
    <citation type="submission" date="2019-06" db="EMBL/GenBank/DDBJ databases">
        <title>Genomics analysis of Aphanomyces spp. identifies a new class of oomycete effector associated with host adaptation.</title>
        <authorList>
            <person name="Gaulin E."/>
        </authorList>
    </citation>
    <scope>NUCLEOTIDE SEQUENCE [LARGE SCALE GENOMIC DNA]</scope>
    <source>
        <strain evidence="1 2">E</strain>
    </source>
</reference>
<evidence type="ECO:0000313" key="1">
    <source>
        <dbReference type="EMBL" id="KAF0756268.1"/>
    </source>
</evidence>
<sequence>MPFDQVVRIIQSNVVHYLVGAAWSKEWSAVNVLSSVPLDIPLLQEVGGKIAYGRTHRSADEDVNFLCREFTEDGKLTIVAQHIHEDENLPLCKVQCNRMFWYVHIPSSFDQVTVDRISDDISTLRVLFLSSHYFNQYGSVPFNDECHYHWGLDLSHIEGEAAKLAAFHRHIARAGNEFVGALVPLLHFV</sequence>